<accession>A0A149S9R2</accession>
<dbReference type="Proteomes" id="UP000075655">
    <property type="component" value="Unassembled WGS sequence"/>
</dbReference>
<dbReference type="AlphaFoldDB" id="A0A149S9R2"/>
<sequence length="93" mass="10464">MHALFSHSFAQKGIIFACPSIIVSQRIGTLGNEITKLLPQLRQASVNFIEFVGNVDDPAFKCIIRKGRYYWTAIKLYIIRLGQDLDCMLATSS</sequence>
<reference evidence="1 2" key="1">
    <citation type="submission" date="2015-06" db="EMBL/GenBank/DDBJ databases">
        <title>Improved classification and identification of acetic acid bacteria using matrix-assisted laser desorption/ionization time-of-flight mass spectrometry; Gluconobacter nephelii and Gluconobacter uchimurae are later heterotypic synonyms of Gluconobacter japonicus and Gluconobacter oxydans, respectively.</title>
        <authorList>
            <person name="Li L."/>
            <person name="Cleenwerck I."/>
            <person name="De Vuyst L."/>
            <person name="Vandamme P."/>
        </authorList>
    </citation>
    <scope>NUCLEOTIDE SEQUENCE [LARGE SCALE GENOMIC DNA]</scope>
    <source>
        <strain evidence="1 2">LMG 1676</strain>
    </source>
</reference>
<evidence type="ECO:0000313" key="2">
    <source>
        <dbReference type="Proteomes" id="UP000075655"/>
    </source>
</evidence>
<evidence type="ECO:0000313" key="1">
    <source>
        <dbReference type="EMBL" id="KXV23480.1"/>
    </source>
</evidence>
<name>A0A149S9R2_GLUOY</name>
<dbReference type="EMBL" id="LHZG01000026">
    <property type="protein sequence ID" value="KXV23480.1"/>
    <property type="molecule type" value="Genomic_DNA"/>
</dbReference>
<proteinExistence type="predicted"/>
<organism evidence="1 2">
    <name type="scientific">Gluconobacter oxydans</name>
    <name type="common">Gluconobacter suboxydans</name>
    <dbReference type="NCBI Taxonomy" id="442"/>
    <lineage>
        <taxon>Bacteria</taxon>
        <taxon>Pseudomonadati</taxon>
        <taxon>Pseudomonadota</taxon>
        <taxon>Alphaproteobacteria</taxon>
        <taxon>Acetobacterales</taxon>
        <taxon>Acetobacteraceae</taxon>
        <taxon>Gluconobacter</taxon>
    </lineage>
</organism>
<protein>
    <submittedName>
        <fullName evidence="1">Uncharacterized protein</fullName>
    </submittedName>
</protein>
<comment type="caution">
    <text evidence="1">The sequence shown here is derived from an EMBL/GenBank/DDBJ whole genome shotgun (WGS) entry which is preliminary data.</text>
</comment>
<gene>
    <name evidence="1" type="ORF">AD934_00145</name>
</gene>